<gene>
    <name evidence="1" type="ORF">FYJ60_04040</name>
</gene>
<name>A0A7X2P757_9FIRM</name>
<dbReference type="Proteomes" id="UP000466864">
    <property type="component" value="Unassembled WGS sequence"/>
</dbReference>
<dbReference type="RefSeq" id="WP_154457288.1">
    <property type="nucleotide sequence ID" value="NZ_VUMV01000002.1"/>
</dbReference>
<comment type="caution">
    <text evidence="1">The sequence shown here is derived from an EMBL/GenBank/DDBJ whole genome shotgun (WGS) entry which is preliminary data.</text>
</comment>
<evidence type="ECO:0000313" key="2">
    <source>
        <dbReference type="Proteomes" id="UP000466864"/>
    </source>
</evidence>
<reference evidence="1 2" key="1">
    <citation type="submission" date="2019-08" db="EMBL/GenBank/DDBJ databases">
        <title>In-depth cultivation of the pig gut microbiome towards novel bacterial diversity and tailored functional studies.</title>
        <authorList>
            <person name="Wylensek D."/>
            <person name="Hitch T.C.A."/>
            <person name="Clavel T."/>
        </authorList>
    </citation>
    <scope>NUCLEOTIDE SEQUENCE [LARGE SCALE GENOMIC DNA]</scope>
    <source>
        <strain evidence="1 2">Oil+RF-744-WCA-WT-13</strain>
    </source>
</reference>
<evidence type="ECO:0000313" key="1">
    <source>
        <dbReference type="EMBL" id="MST81483.1"/>
    </source>
</evidence>
<keyword evidence="2" id="KW-1185">Reference proteome</keyword>
<organism evidence="1 2">
    <name type="scientific">Bilifractor porci</name>
    <dbReference type="NCBI Taxonomy" id="2606636"/>
    <lineage>
        <taxon>Bacteria</taxon>
        <taxon>Bacillati</taxon>
        <taxon>Bacillota</taxon>
        <taxon>Clostridia</taxon>
        <taxon>Lachnospirales</taxon>
        <taxon>Lachnospiraceae</taxon>
        <taxon>Bilifractor</taxon>
    </lineage>
</organism>
<dbReference type="EMBL" id="VUMV01000002">
    <property type="protein sequence ID" value="MST81483.1"/>
    <property type="molecule type" value="Genomic_DNA"/>
</dbReference>
<protein>
    <submittedName>
        <fullName evidence="1">Uncharacterized protein</fullName>
    </submittedName>
</protein>
<accession>A0A7X2P757</accession>
<proteinExistence type="predicted"/>
<sequence length="68" mass="7689">MDQSVSFHDVGAEELDTLADEALEQIDLRRYDSEMRASGFREVLKFGIAFSGKKVRVKMKRCGQYASA</sequence>
<dbReference type="AlphaFoldDB" id="A0A7X2P757"/>